<feature type="compositionally biased region" description="Basic and acidic residues" evidence="1">
    <location>
        <begin position="118"/>
        <end position="127"/>
    </location>
</feature>
<proteinExistence type="evidence at transcript level"/>
<sequence length="265" mass="30714">MLSYAVVCCRLMYLGVTLAKPCSYRICGIFSARSCQGVYFLLFLGHLDDDIKCGALKAPGLSYAVVAWRNAGTYKNIKKKGSKREIERERKGEIGNRNKYRKEDRKKLEKRKRKKERRKEIENRRETKKDGQLRTSFRLGTPSAKLSQFFFFIILVTFPVFVRVVCPYSYTTCFPLLCSYVARLDTNTVQYDSTQSLRLQVFARMRATVLGSRENFVVRGHAEVIAIRDNKKRGLIAKTWLCRGFGCRLRRLCSDWGDTKKHRAS</sequence>
<evidence type="ECO:0008006" key="5">
    <source>
        <dbReference type="Google" id="ProtNLM"/>
    </source>
</evidence>
<dbReference type="AlphaFoldDB" id="L7LWB4"/>
<evidence type="ECO:0000256" key="1">
    <source>
        <dbReference type="SAM" id="MobiDB-lite"/>
    </source>
</evidence>
<evidence type="ECO:0000313" key="4">
    <source>
        <dbReference type="EMBL" id="JAA56075.1"/>
    </source>
</evidence>
<keyword evidence="2" id="KW-0812">Transmembrane</keyword>
<feature type="compositionally biased region" description="Basic and acidic residues" evidence="1">
    <location>
        <begin position="85"/>
        <end position="107"/>
    </location>
</feature>
<keyword evidence="2" id="KW-0472">Membrane</keyword>
<reference evidence="4" key="2">
    <citation type="journal article" date="2015" name="J. Proteomics">
        <title>Sexual differences in the sialomes of the zebra tick, Rhipicephalus pulchellus.</title>
        <authorList>
            <person name="Tan A.W."/>
            <person name="Francischetti I.M."/>
            <person name="Slovak M."/>
            <person name="Kini R.M."/>
            <person name="Ribeiro J.M."/>
        </authorList>
    </citation>
    <scope>NUCLEOTIDE SEQUENCE</scope>
    <source>
        <tissue evidence="4">Salivary gland</tissue>
    </source>
</reference>
<keyword evidence="3" id="KW-0732">Signal</keyword>
<dbReference type="EMBL" id="GACK01008959">
    <property type="protein sequence ID" value="JAA56075.1"/>
    <property type="molecule type" value="mRNA"/>
</dbReference>
<evidence type="ECO:0000256" key="2">
    <source>
        <dbReference type="SAM" id="Phobius"/>
    </source>
</evidence>
<organism evidence="4">
    <name type="scientific">Rhipicephalus pulchellus</name>
    <name type="common">Yellow backed tick</name>
    <name type="synonym">Dermacentor pulchellus</name>
    <dbReference type="NCBI Taxonomy" id="72859"/>
    <lineage>
        <taxon>Eukaryota</taxon>
        <taxon>Metazoa</taxon>
        <taxon>Ecdysozoa</taxon>
        <taxon>Arthropoda</taxon>
        <taxon>Chelicerata</taxon>
        <taxon>Arachnida</taxon>
        <taxon>Acari</taxon>
        <taxon>Parasitiformes</taxon>
        <taxon>Ixodida</taxon>
        <taxon>Ixodoidea</taxon>
        <taxon>Ixodidae</taxon>
        <taxon>Rhipicephalinae</taxon>
        <taxon>Rhipicephalus</taxon>
        <taxon>Rhipicephalus</taxon>
    </lineage>
</organism>
<feature type="compositionally biased region" description="Basic residues" evidence="1">
    <location>
        <begin position="108"/>
        <end position="117"/>
    </location>
</feature>
<keyword evidence="2" id="KW-1133">Transmembrane helix</keyword>
<protein>
    <recommendedName>
        <fullName evidence="5">Secreted peptide</fullName>
    </recommendedName>
</protein>
<feature type="region of interest" description="Disordered" evidence="1">
    <location>
        <begin position="85"/>
        <end position="127"/>
    </location>
</feature>
<feature type="transmembrane region" description="Helical" evidence="2">
    <location>
        <begin position="149"/>
        <end position="170"/>
    </location>
</feature>
<evidence type="ECO:0000256" key="3">
    <source>
        <dbReference type="SAM" id="SignalP"/>
    </source>
</evidence>
<name>L7LWB4_RHIPC</name>
<feature type="signal peptide" evidence="3">
    <location>
        <begin position="1"/>
        <end position="19"/>
    </location>
</feature>
<feature type="chain" id="PRO_5003980669" description="Secreted peptide" evidence="3">
    <location>
        <begin position="20"/>
        <end position="265"/>
    </location>
</feature>
<accession>L7LWB4</accession>
<reference evidence="4" key="1">
    <citation type="submission" date="2012-11" db="EMBL/GenBank/DDBJ databases">
        <authorList>
            <person name="Lucero-Rivera Y.E."/>
            <person name="Tovar-Ramirez D."/>
        </authorList>
    </citation>
    <scope>NUCLEOTIDE SEQUENCE</scope>
    <source>
        <tissue evidence="4">Salivary gland</tissue>
    </source>
</reference>